<sequence length="69" mass="7823">MVTLQSAKCLILASVQLIGNLSKELNGAMLAIETVFQRGWNLLWLENDSLLVIQAFRNPDLVPWKLTKR</sequence>
<comment type="caution">
    <text evidence="1">The sequence shown here is derived from an EMBL/GenBank/DDBJ whole genome shotgun (WGS) entry which is preliminary data.</text>
</comment>
<evidence type="ECO:0008006" key="3">
    <source>
        <dbReference type="Google" id="ProtNLM"/>
    </source>
</evidence>
<evidence type="ECO:0000313" key="1">
    <source>
        <dbReference type="EMBL" id="RZB51581.1"/>
    </source>
</evidence>
<accession>A0A445FRR0</accession>
<dbReference type="EMBL" id="QZWG01000018">
    <property type="protein sequence ID" value="RZB51581.1"/>
    <property type="molecule type" value="Genomic_DNA"/>
</dbReference>
<reference evidence="1 2" key="1">
    <citation type="submission" date="2018-09" db="EMBL/GenBank/DDBJ databases">
        <title>A high-quality reference genome of wild soybean provides a powerful tool to mine soybean genomes.</title>
        <authorList>
            <person name="Xie M."/>
            <person name="Chung C.Y.L."/>
            <person name="Li M.-W."/>
            <person name="Wong F.-L."/>
            <person name="Chan T.-F."/>
            <person name="Lam H.-M."/>
        </authorList>
    </citation>
    <scope>NUCLEOTIDE SEQUENCE [LARGE SCALE GENOMIC DNA]</scope>
    <source>
        <strain evidence="2">cv. W05</strain>
        <tissue evidence="1">Hypocotyl of etiolated seedlings</tissue>
    </source>
</reference>
<gene>
    <name evidence="1" type="ORF">D0Y65_048131</name>
</gene>
<name>A0A445FRR0_GLYSO</name>
<keyword evidence="2" id="KW-1185">Reference proteome</keyword>
<protein>
    <recommendedName>
        <fullName evidence="3">RNase H type-1 domain-containing protein</fullName>
    </recommendedName>
</protein>
<dbReference type="Proteomes" id="UP000289340">
    <property type="component" value="Chromosome 18"/>
</dbReference>
<evidence type="ECO:0000313" key="2">
    <source>
        <dbReference type="Proteomes" id="UP000289340"/>
    </source>
</evidence>
<dbReference type="AlphaFoldDB" id="A0A445FRR0"/>
<organism evidence="1 2">
    <name type="scientific">Glycine soja</name>
    <name type="common">Wild soybean</name>
    <dbReference type="NCBI Taxonomy" id="3848"/>
    <lineage>
        <taxon>Eukaryota</taxon>
        <taxon>Viridiplantae</taxon>
        <taxon>Streptophyta</taxon>
        <taxon>Embryophyta</taxon>
        <taxon>Tracheophyta</taxon>
        <taxon>Spermatophyta</taxon>
        <taxon>Magnoliopsida</taxon>
        <taxon>eudicotyledons</taxon>
        <taxon>Gunneridae</taxon>
        <taxon>Pentapetalae</taxon>
        <taxon>rosids</taxon>
        <taxon>fabids</taxon>
        <taxon>Fabales</taxon>
        <taxon>Fabaceae</taxon>
        <taxon>Papilionoideae</taxon>
        <taxon>50 kb inversion clade</taxon>
        <taxon>NPAAA clade</taxon>
        <taxon>indigoferoid/millettioid clade</taxon>
        <taxon>Phaseoleae</taxon>
        <taxon>Glycine</taxon>
        <taxon>Glycine subgen. Soja</taxon>
    </lineage>
</organism>
<proteinExistence type="predicted"/>